<evidence type="ECO:0000313" key="5">
    <source>
        <dbReference type="EMBL" id="PIR95418.1"/>
    </source>
</evidence>
<gene>
    <name evidence="5" type="primary">scpB</name>
    <name evidence="5" type="ORF">COT93_02505</name>
</gene>
<dbReference type="Gene3D" id="1.10.10.10">
    <property type="entry name" value="Winged helix-like DNA-binding domain superfamily/Winged helix DNA-binding domain"/>
    <property type="match status" value="2"/>
</dbReference>
<evidence type="ECO:0000256" key="2">
    <source>
        <dbReference type="ARBA" id="ARBA00022618"/>
    </source>
</evidence>
<dbReference type="SUPFAM" id="SSF46785">
    <property type="entry name" value="Winged helix' DNA-binding domain"/>
    <property type="match status" value="2"/>
</dbReference>
<evidence type="ECO:0000256" key="1">
    <source>
        <dbReference type="ARBA" id="ARBA00022490"/>
    </source>
</evidence>
<dbReference type="Proteomes" id="UP000229972">
    <property type="component" value="Unassembled WGS sequence"/>
</dbReference>
<dbReference type="GO" id="GO:0051304">
    <property type="term" value="P:chromosome separation"/>
    <property type="evidence" value="ECO:0007669"/>
    <property type="project" value="InterPro"/>
</dbReference>
<organism evidence="5 6">
    <name type="scientific">Candidatus Falkowbacteria bacterium CG10_big_fil_rev_8_21_14_0_10_37_18</name>
    <dbReference type="NCBI Taxonomy" id="1974562"/>
    <lineage>
        <taxon>Bacteria</taxon>
        <taxon>Candidatus Falkowiibacteriota</taxon>
    </lineage>
</organism>
<protein>
    <submittedName>
        <fullName evidence="5">SMC-Scp complex subunit ScpB</fullName>
    </submittedName>
</protein>
<accession>A0A2H0V8L1</accession>
<reference evidence="6" key="1">
    <citation type="submission" date="2017-09" db="EMBL/GenBank/DDBJ databases">
        <title>Depth-based differentiation of microbial function through sediment-hosted aquifers and enrichment of novel symbionts in the deep terrestrial subsurface.</title>
        <authorList>
            <person name="Probst A.J."/>
            <person name="Ladd B."/>
            <person name="Jarett J.K."/>
            <person name="Geller-Mcgrath D.E."/>
            <person name="Sieber C.M.K."/>
            <person name="Emerson J.B."/>
            <person name="Anantharaman K."/>
            <person name="Thomas B.C."/>
            <person name="Malmstrom R."/>
            <person name="Stieglmeier M."/>
            <person name="Klingl A."/>
            <person name="Woyke T."/>
            <person name="Ryan C.M."/>
            <person name="Banfield J.F."/>
        </authorList>
    </citation>
    <scope>NUCLEOTIDE SEQUENCE [LARGE SCALE GENOMIC DNA]</scope>
</reference>
<evidence type="ECO:0000256" key="4">
    <source>
        <dbReference type="ARBA" id="ARBA00023306"/>
    </source>
</evidence>
<sequence>MLLKSQLESLLFVSLKPLSVKDLASAAKVKTREVEEALLELEADYQGGERGLTLMKNNAQYQITTAGANADLVKEFLRDEATGELSQPSLETLTIIAYRGPIAKLELERIRGVNCSLILRHLIMRGLVEEKFDKAKDQNYYSVTHDFVRFLGMGAVTELPEYEKLNQHESLEAVLRGELAEQVPAPTEEATNS</sequence>
<evidence type="ECO:0000313" key="6">
    <source>
        <dbReference type="Proteomes" id="UP000229972"/>
    </source>
</evidence>
<keyword evidence="3" id="KW-0159">Chromosome partition</keyword>
<dbReference type="AlphaFoldDB" id="A0A2H0V8L1"/>
<name>A0A2H0V8L1_9BACT</name>
<comment type="caution">
    <text evidence="5">The sequence shown here is derived from an EMBL/GenBank/DDBJ whole genome shotgun (WGS) entry which is preliminary data.</text>
</comment>
<dbReference type="GO" id="GO:0051301">
    <property type="term" value="P:cell division"/>
    <property type="evidence" value="ECO:0007669"/>
    <property type="project" value="UniProtKB-KW"/>
</dbReference>
<keyword evidence="1" id="KW-0963">Cytoplasm</keyword>
<dbReference type="InterPro" id="IPR005234">
    <property type="entry name" value="ScpB_csome_segregation"/>
</dbReference>
<evidence type="ECO:0000256" key="3">
    <source>
        <dbReference type="ARBA" id="ARBA00022829"/>
    </source>
</evidence>
<proteinExistence type="predicted"/>
<dbReference type="PANTHER" id="PTHR34298">
    <property type="entry name" value="SEGREGATION AND CONDENSATION PROTEIN B"/>
    <property type="match status" value="1"/>
</dbReference>
<keyword evidence="2" id="KW-0132">Cell division</keyword>
<dbReference type="PANTHER" id="PTHR34298:SF2">
    <property type="entry name" value="SEGREGATION AND CONDENSATION PROTEIN B"/>
    <property type="match status" value="1"/>
</dbReference>
<dbReference type="InterPro" id="IPR036388">
    <property type="entry name" value="WH-like_DNA-bd_sf"/>
</dbReference>
<dbReference type="NCBIfam" id="TIGR00281">
    <property type="entry name" value="SMC-Scp complex subunit ScpB"/>
    <property type="match status" value="1"/>
</dbReference>
<dbReference type="EMBL" id="PFAL01000023">
    <property type="protein sequence ID" value="PIR95418.1"/>
    <property type="molecule type" value="Genomic_DNA"/>
</dbReference>
<keyword evidence="4" id="KW-0131">Cell cycle</keyword>
<dbReference type="PIRSF" id="PIRSF019345">
    <property type="entry name" value="ScpB"/>
    <property type="match status" value="1"/>
</dbReference>
<dbReference type="InterPro" id="IPR036390">
    <property type="entry name" value="WH_DNA-bd_sf"/>
</dbReference>
<dbReference type="Pfam" id="PF04079">
    <property type="entry name" value="SMC_ScpB"/>
    <property type="match status" value="1"/>
</dbReference>